<dbReference type="GeneID" id="30150304"/>
<dbReference type="RefSeq" id="XP_018983483.1">
    <property type="nucleotide sequence ID" value="XM_019132451.1"/>
</dbReference>
<reference evidence="2" key="1">
    <citation type="submission" date="2016-05" db="EMBL/GenBank/DDBJ databases">
        <title>Comparative genomics of biotechnologically important yeasts.</title>
        <authorList>
            <consortium name="DOE Joint Genome Institute"/>
            <person name="Riley R."/>
            <person name="Haridas S."/>
            <person name="Wolfe K.H."/>
            <person name="Lopes M.R."/>
            <person name="Hittinger C.T."/>
            <person name="Goker M."/>
            <person name="Salamov A."/>
            <person name="Wisecaver J."/>
            <person name="Long T.M."/>
            <person name="Aerts A.L."/>
            <person name="Barry K."/>
            <person name="Choi C."/>
            <person name="Clum A."/>
            <person name="Coughlan A.Y."/>
            <person name="Deshpande S."/>
            <person name="Douglass A.P."/>
            <person name="Hanson S.J."/>
            <person name="Klenk H.-P."/>
            <person name="Labutti K."/>
            <person name="Lapidus A."/>
            <person name="Lindquist E."/>
            <person name="Lipzen A."/>
            <person name="Meier-Kolthoff J.P."/>
            <person name="Ohm R.A."/>
            <person name="Otillar R.P."/>
            <person name="Pangilinan J."/>
            <person name="Peng Y."/>
            <person name="Rokas A."/>
            <person name="Rosa C.A."/>
            <person name="Scheuner C."/>
            <person name="Sibirny A.A."/>
            <person name="Slot J.C."/>
            <person name="Stielow J.B."/>
            <person name="Sun H."/>
            <person name="Kurtzman C.P."/>
            <person name="Blackwell M."/>
            <person name="Grigoriev I.V."/>
            <person name="Jeffries T.W."/>
        </authorList>
    </citation>
    <scope>NUCLEOTIDE SEQUENCE [LARGE SCALE GENOMIC DNA]</scope>
    <source>
        <strain evidence="2">NRRL Y-12698</strain>
    </source>
</reference>
<dbReference type="PANTHER" id="PTHR37325:SF1">
    <property type="entry name" value="OXIDOREDUCTASE 21 KDA SUBUNIT, PUTATIVE (AFU_ORTHOLOGUE AFUA_4G05910)-RELATED"/>
    <property type="match status" value="1"/>
</dbReference>
<evidence type="ECO:0000313" key="2">
    <source>
        <dbReference type="Proteomes" id="UP000094336"/>
    </source>
</evidence>
<evidence type="ECO:0000313" key="1">
    <source>
        <dbReference type="EMBL" id="ODQ78155.1"/>
    </source>
</evidence>
<dbReference type="OrthoDB" id="2093493at2759"/>
<dbReference type="STRING" id="984486.A0A1E3QKE2"/>
<accession>A0A1E3QKE2</accession>
<sequence length="190" mass="20986">MSGGPVPVFKKYTTGSTGIWEKIRQVLTLVPNRSSGNPLVQYYRVPPPGSHPKAITYVDPTTIPAGDIKSNAYRNRDHRRNYPQMSSFNQSKLSGLLELGSASNPRVAKGDEGFKQLAVFKEGDVSLASTLVKLNKSGLINGEVLGPKGEPVIAPSLNKVKWTILRENVHGMYEDDWEKYPCRIFTNVKA</sequence>
<dbReference type="EMBL" id="KV454436">
    <property type="protein sequence ID" value="ODQ78155.1"/>
    <property type="molecule type" value="Genomic_DNA"/>
</dbReference>
<organism evidence="1 2">
    <name type="scientific">Babjeviella inositovora NRRL Y-12698</name>
    <dbReference type="NCBI Taxonomy" id="984486"/>
    <lineage>
        <taxon>Eukaryota</taxon>
        <taxon>Fungi</taxon>
        <taxon>Dikarya</taxon>
        <taxon>Ascomycota</taxon>
        <taxon>Saccharomycotina</taxon>
        <taxon>Pichiomycetes</taxon>
        <taxon>Serinales incertae sedis</taxon>
        <taxon>Babjeviella</taxon>
    </lineage>
</organism>
<proteinExistence type="predicted"/>
<keyword evidence="2" id="KW-1185">Reference proteome</keyword>
<dbReference type="AlphaFoldDB" id="A0A1E3QKE2"/>
<gene>
    <name evidence="1" type="ORF">BABINDRAFT_65443</name>
</gene>
<dbReference type="PANTHER" id="PTHR37325">
    <property type="entry name" value="OXIDOREDUCTASE 21 KDA SUBUNIT, PUTATIVE (AFU_ORTHOLOGUE AFUA_4G05910)-RELATED"/>
    <property type="match status" value="1"/>
</dbReference>
<dbReference type="PIRSF" id="PIRSF022976">
    <property type="entry name" value="NADH_Oxi_21kDa"/>
    <property type="match status" value="1"/>
</dbReference>
<dbReference type="Proteomes" id="UP000094336">
    <property type="component" value="Unassembled WGS sequence"/>
</dbReference>
<protein>
    <submittedName>
        <fullName evidence="1">Uncharacterized protein</fullName>
    </submittedName>
</protein>
<dbReference type="CDD" id="cd22849">
    <property type="entry name" value="NuzM"/>
    <property type="match status" value="1"/>
</dbReference>
<name>A0A1E3QKE2_9ASCO</name>
<dbReference type="InterPro" id="IPR016813">
    <property type="entry name" value="NADH_Ub_cplx-1_21kDa"/>
</dbReference>